<comment type="caution">
    <text evidence="2">The sequence shown here is derived from an EMBL/GenBank/DDBJ whole genome shotgun (WGS) entry which is preliminary data.</text>
</comment>
<name>A0ABV1H4X2_9FIRM</name>
<evidence type="ECO:0000256" key="1">
    <source>
        <dbReference type="SAM" id="MobiDB-lite"/>
    </source>
</evidence>
<proteinExistence type="predicted"/>
<feature type="compositionally biased region" description="Polar residues" evidence="1">
    <location>
        <begin position="245"/>
        <end position="270"/>
    </location>
</feature>
<organism evidence="2 3">
    <name type="scientific">Lachnospira intestinalis</name>
    <dbReference type="NCBI Taxonomy" id="3133158"/>
    <lineage>
        <taxon>Bacteria</taxon>
        <taxon>Bacillati</taxon>
        <taxon>Bacillota</taxon>
        <taxon>Clostridia</taxon>
        <taxon>Lachnospirales</taxon>
        <taxon>Lachnospiraceae</taxon>
        <taxon>Lachnospira</taxon>
    </lineage>
</organism>
<reference evidence="2" key="1">
    <citation type="submission" date="2024-03" db="EMBL/GenBank/DDBJ databases">
        <title>Human intestinal bacterial collection.</title>
        <authorList>
            <person name="Pauvert C."/>
            <person name="Hitch T.C.A."/>
            <person name="Clavel T."/>
        </authorList>
    </citation>
    <scope>NUCLEOTIDE SEQUENCE [LARGE SCALE GENOMIC DNA]</scope>
    <source>
        <strain evidence="2">CLA-AA-H89B</strain>
    </source>
</reference>
<gene>
    <name evidence="2" type="ORF">WMO37_05700</name>
</gene>
<accession>A0ABV1H4X2</accession>
<keyword evidence="3" id="KW-1185">Reference proteome</keyword>
<feature type="region of interest" description="Disordered" evidence="1">
    <location>
        <begin position="206"/>
        <end position="270"/>
    </location>
</feature>
<evidence type="ECO:0000313" key="2">
    <source>
        <dbReference type="EMBL" id="MEQ2554515.1"/>
    </source>
</evidence>
<protein>
    <submittedName>
        <fullName evidence="2">Uncharacterized protein</fullName>
    </submittedName>
</protein>
<feature type="compositionally biased region" description="Basic and acidic residues" evidence="1">
    <location>
        <begin position="206"/>
        <end position="218"/>
    </location>
</feature>
<feature type="compositionally biased region" description="Polar residues" evidence="1">
    <location>
        <begin position="1"/>
        <end position="36"/>
    </location>
</feature>
<sequence>MQTIQFKVLNTDTQETNVQMQTENTEAGNKAQNTQNTEVSGVESTEESAGTKKKTTVSTGQTGVTDAESARWVAGLQLKKCAYEQVSAITEKIKDMLDPTSGMTDAQKSSYDRKVMNKVYSGKKLSAEEMRYIKIHYPALYPYVERVQIQRQALEERIKHCHSKEEVQDVYSEAMFHISDDDPAKQMLYAAYDDVLKEFKKTSDYQELPETKEDAEKKKQTKKVSSAEPADETDDIQEDWKNAFLSESTGVSVGTTHTDNHLRQATNPAV</sequence>
<evidence type="ECO:0000313" key="3">
    <source>
        <dbReference type="Proteomes" id="UP001546774"/>
    </source>
</evidence>
<feature type="region of interest" description="Disordered" evidence="1">
    <location>
        <begin position="1"/>
        <end position="62"/>
    </location>
</feature>
<dbReference type="EMBL" id="JBBMFS010000004">
    <property type="protein sequence ID" value="MEQ2554515.1"/>
    <property type="molecule type" value="Genomic_DNA"/>
</dbReference>
<dbReference type="Proteomes" id="UP001546774">
    <property type="component" value="Unassembled WGS sequence"/>
</dbReference>